<dbReference type="InParanoid" id="D8TB95"/>
<dbReference type="GO" id="GO:0000447">
    <property type="term" value="P:endonucleolytic cleavage in ITS1 to separate SSU-rRNA from 5.8S rRNA and LSU-rRNA from tricistronic rRNA transcript (SSU-rRNA, 5.8S rRNA, LSU-rRNA)"/>
    <property type="evidence" value="ECO:0000318"/>
    <property type="project" value="GO_Central"/>
</dbReference>
<dbReference type="PANTHER" id="PTHR14490:SF5">
    <property type="entry name" value="PROTEIN KRI1 HOMOLOG"/>
    <property type="match status" value="1"/>
</dbReference>
<evidence type="ECO:0000259" key="4">
    <source>
        <dbReference type="Pfam" id="PF12936"/>
    </source>
</evidence>
<feature type="coiled-coil region" evidence="2">
    <location>
        <begin position="813"/>
        <end position="855"/>
    </location>
</feature>
<gene>
    <name evidence="5" type="ORF">SELMODRAFT_448931</name>
</gene>
<dbReference type="Pfam" id="PF12936">
    <property type="entry name" value="Kri1_C"/>
    <property type="match status" value="1"/>
</dbReference>
<sequence>MDPLEEIDTVAIPELEISWAWGRSPPWRCARIKPVQASGVQGAVDSIPRHEISLQDPVEDLQRLRQIPQWAYAGVPRHCAPLRHSLEGIFGIYEGTSIRLALSSGNDAHRGHHVSQALQQEEALALGQWRVLGVSRNHEIPGEDVTVLIAHGLEDRDLLHDAIHLEPCLFEFDVPDKIAWAKKLDDKLTADFAEDGTDWASHAKFRKLGAHAKKTYMFFTEMKSFISALRHVLTNQPLGRPLLLLLWLDIFGNFGRPPPRRLKNCMHIANTRFVVPGGSKRRLPRRQEHRKWNAKRIKADGSEEQLTLSDMHLCSEFKSDTGWVPRPVAHYGTRKLRATYDMYEAGVQEYLPEVISLEELRIRGWRRGNDYNGVAGRARHWMLLRGYRDRNRKMSDFEASNGISEWTRLIRHDDNSARVGWNAEMATLIFIKHYGVVIDAQGLQLYFRPKAVVRFEGDFSPVLLLADKISRFFAPVKFSHPGVVCFGDNERLVLGVQIATGVDAVLKHGDMDTPWPRLQGGHMAAKLALLDDGSDGEAEPTLRINEEYAKRLEHNKRREDLQRLQELRKRGLVDTDSSSEEDEDEDEDGVLPEKTEVRILETLARIKKKDPSIYKPEVKFFEDDGDEDEDVEEEKALKERKKPVYLKDVVAKQALENPEGDEDEEDGNPPIKTYAQEQQELKDALRKSFAAAVEDDDDEEGLFTVRKKSKEELRREEEQAEKLRKEAPVSQKLEEYFGKDDDLDEKDRFLKNYLQNQGWIDKNKDKLPSYEDVIGEVSEEEEELDDQDRYESLLNFRFEEGGDSQVLGHSRVVEDSVRKISEKRKERRRKKQERLAQAELARQEEVKRLKNVKKKEMMEKLSKIQTVAGIQAGPGKIDEGDLEEDFDPDEHDRKMQQLFGEDYYNDEDPDFHSGDGEAAGMDGMDFDEGIEKSEDEGLVSLDYEDKISDMPTRFKYAQVRPNRFGLSTAQILDADEKELNQYVSVKAMAPYRTEEWIPRGKYHRLAKKAKKEKQAADEGTGGDTGGDTPVSQQHTKKKKKKQQQQQKEPEAQAEEAAVVEAKIAKKEKRKVDEQALSLPREIKCQKTKEKLDETEVPGEEQALREAEKKAKKEKQHKKVEGLHDKAEEHQPPRKKTKNEGVEVDATPGASAAAEGESGPGKKKRRRKKQGLNMSQSRLLSYGKIDLPKKKRK</sequence>
<evidence type="ECO:0000313" key="5">
    <source>
        <dbReference type="EMBL" id="EFJ06048.1"/>
    </source>
</evidence>
<evidence type="ECO:0000256" key="3">
    <source>
        <dbReference type="SAM" id="MobiDB-lite"/>
    </source>
</evidence>
<feature type="region of interest" description="Disordered" evidence="3">
    <location>
        <begin position="996"/>
        <end position="1192"/>
    </location>
</feature>
<dbReference type="Pfam" id="PF05178">
    <property type="entry name" value="Kri1"/>
    <property type="match status" value="1"/>
</dbReference>
<dbReference type="PANTHER" id="PTHR14490">
    <property type="entry name" value="ZINC FINGER, ZZ TYPE"/>
    <property type="match status" value="1"/>
</dbReference>
<dbReference type="KEGG" id="smo:SELMODRAFT_448931"/>
<feature type="compositionally biased region" description="Basic and acidic residues" evidence="3">
    <location>
        <begin position="1080"/>
        <end position="1093"/>
    </location>
</feature>
<feature type="region of interest" description="Disordered" evidence="3">
    <location>
        <begin position="865"/>
        <end position="889"/>
    </location>
</feature>
<feature type="compositionally biased region" description="Acidic residues" evidence="3">
    <location>
        <begin position="577"/>
        <end position="590"/>
    </location>
</feature>
<dbReference type="InterPro" id="IPR024626">
    <property type="entry name" value="Kri1-like_C"/>
</dbReference>
<organism evidence="6">
    <name type="scientific">Selaginella moellendorffii</name>
    <name type="common">Spikemoss</name>
    <dbReference type="NCBI Taxonomy" id="88036"/>
    <lineage>
        <taxon>Eukaryota</taxon>
        <taxon>Viridiplantae</taxon>
        <taxon>Streptophyta</taxon>
        <taxon>Embryophyta</taxon>
        <taxon>Tracheophyta</taxon>
        <taxon>Lycopodiopsida</taxon>
        <taxon>Selaginellales</taxon>
        <taxon>Selaginellaceae</taxon>
        <taxon>Selaginella</taxon>
    </lineage>
</organism>
<dbReference type="InterPro" id="IPR018034">
    <property type="entry name" value="Kri1"/>
</dbReference>
<comment type="similarity">
    <text evidence="1">Belongs to the KRI1 family.</text>
</comment>
<reference evidence="5 6" key="1">
    <citation type="journal article" date="2011" name="Science">
        <title>The Selaginella genome identifies genetic changes associated with the evolution of vascular plants.</title>
        <authorList>
            <person name="Banks J.A."/>
            <person name="Nishiyama T."/>
            <person name="Hasebe M."/>
            <person name="Bowman J.L."/>
            <person name="Gribskov M."/>
            <person name="dePamphilis C."/>
            <person name="Albert V.A."/>
            <person name="Aono N."/>
            <person name="Aoyama T."/>
            <person name="Ambrose B.A."/>
            <person name="Ashton N.W."/>
            <person name="Axtell M.J."/>
            <person name="Barker E."/>
            <person name="Barker M.S."/>
            <person name="Bennetzen J.L."/>
            <person name="Bonawitz N.D."/>
            <person name="Chapple C."/>
            <person name="Cheng C."/>
            <person name="Correa L.G."/>
            <person name="Dacre M."/>
            <person name="DeBarry J."/>
            <person name="Dreyer I."/>
            <person name="Elias M."/>
            <person name="Engstrom E.M."/>
            <person name="Estelle M."/>
            <person name="Feng L."/>
            <person name="Finet C."/>
            <person name="Floyd S.K."/>
            <person name="Frommer W.B."/>
            <person name="Fujita T."/>
            <person name="Gramzow L."/>
            <person name="Gutensohn M."/>
            <person name="Harholt J."/>
            <person name="Hattori M."/>
            <person name="Heyl A."/>
            <person name="Hirai T."/>
            <person name="Hiwatashi Y."/>
            <person name="Ishikawa M."/>
            <person name="Iwata M."/>
            <person name="Karol K.G."/>
            <person name="Koehler B."/>
            <person name="Kolukisaoglu U."/>
            <person name="Kubo M."/>
            <person name="Kurata T."/>
            <person name="Lalonde S."/>
            <person name="Li K."/>
            <person name="Li Y."/>
            <person name="Litt A."/>
            <person name="Lyons E."/>
            <person name="Manning G."/>
            <person name="Maruyama T."/>
            <person name="Michael T.P."/>
            <person name="Mikami K."/>
            <person name="Miyazaki S."/>
            <person name="Morinaga S."/>
            <person name="Murata T."/>
            <person name="Mueller-Roeber B."/>
            <person name="Nelson D.R."/>
            <person name="Obara M."/>
            <person name="Oguri Y."/>
            <person name="Olmstead R.G."/>
            <person name="Onodera N."/>
            <person name="Petersen B.L."/>
            <person name="Pils B."/>
            <person name="Prigge M."/>
            <person name="Rensing S.A."/>
            <person name="Riano-Pachon D.M."/>
            <person name="Roberts A.W."/>
            <person name="Sato Y."/>
            <person name="Scheller H.V."/>
            <person name="Schulz B."/>
            <person name="Schulz C."/>
            <person name="Shakirov E.V."/>
            <person name="Shibagaki N."/>
            <person name="Shinohara N."/>
            <person name="Shippen D.E."/>
            <person name="Soerensen I."/>
            <person name="Sotooka R."/>
            <person name="Sugimoto N."/>
            <person name="Sugita M."/>
            <person name="Sumikawa N."/>
            <person name="Tanurdzic M."/>
            <person name="Theissen G."/>
            <person name="Ulvskov P."/>
            <person name="Wakazuki S."/>
            <person name="Weng J.K."/>
            <person name="Willats W.W."/>
            <person name="Wipf D."/>
            <person name="Wolf P.G."/>
            <person name="Yang L."/>
            <person name="Zimmer A.D."/>
            <person name="Zhu Q."/>
            <person name="Mitros T."/>
            <person name="Hellsten U."/>
            <person name="Loque D."/>
            <person name="Otillar R."/>
            <person name="Salamov A."/>
            <person name="Schmutz J."/>
            <person name="Shapiro H."/>
            <person name="Lindquist E."/>
            <person name="Lucas S."/>
            <person name="Rokhsar D."/>
            <person name="Grigoriev I.V."/>
        </authorList>
    </citation>
    <scope>NUCLEOTIDE SEQUENCE [LARGE SCALE GENOMIC DNA]</scope>
</reference>
<dbReference type="Gramene" id="EFJ06048">
    <property type="protein sequence ID" value="EFJ06048"/>
    <property type="gene ID" value="SELMODRAFT_448931"/>
</dbReference>
<feature type="region of interest" description="Disordered" evidence="3">
    <location>
        <begin position="648"/>
        <end position="727"/>
    </location>
</feature>
<accession>D8TB95</accession>
<dbReference type="STRING" id="88036.D8TB95"/>
<evidence type="ECO:0000256" key="2">
    <source>
        <dbReference type="SAM" id="Coils"/>
    </source>
</evidence>
<feature type="region of interest" description="Disordered" evidence="3">
    <location>
        <begin position="903"/>
        <end position="928"/>
    </location>
</feature>
<dbReference type="GO" id="GO:0005730">
    <property type="term" value="C:nucleolus"/>
    <property type="evidence" value="ECO:0000318"/>
    <property type="project" value="GO_Central"/>
</dbReference>
<keyword evidence="2" id="KW-0175">Coiled coil</keyword>
<name>D8TB95_SELML</name>
<feature type="compositionally biased region" description="Low complexity" evidence="3">
    <location>
        <begin position="1147"/>
        <end position="1156"/>
    </location>
</feature>
<dbReference type="eggNOG" id="KOG2409">
    <property type="taxonomic scope" value="Eukaryota"/>
</dbReference>
<evidence type="ECO:0000313" key="6">
    <source>
        <dbReference type="Proteomes" id="UP000001514"/>
    </source>
</evidence>
<dbReference type="HOGENOM" id="CLU_271737_0_0_1"/>
<feature type="compositionally biased region" description="Basic residues" evidence="3">
    <location>
        <begin position="1000"/>
        <end position="1011"/>
    </location>
</feature>
<feature type="domain" description="Kri1-like C-terminal" evidence="4">
    <location>
        <begin position="939"/>
        <end position="1013"/>
    </location>
</feature>
<feature type="compositionally biased region" description="Basic and acidic residues" evidence="3">
    <location>
        <begin position="1118"/>
        <end position="1131"/>
    </location>
</feature>
<evidence type="ECO:0000256" key="1">
    <source>
        <dbReference type="ARBA" id="ARBA00007473"/>
    </source>
</evidence>
<keyword evidence="6" id="KW-1185">Reference proteome</keyword>
<feature type="compositionally biased region" description="Acidic residues" evidence="3">
    <location>
        <begin position="880"/>
        <end position="889"/>
    </location>
</feature>
<feature type="compositionally biased region" description="Basic residues" evidence="3">
    <location>
        <begin position="1160"/>
        <end position="1169"/>
    </location>
</feature>
<feature type="compositionally biased region" description="Acidic residues" evidence="3">
    <location>
        <begin position="658"/>
        <end position="667"/>
    </location>
</feature>
<proteinExistence type="inferred from homology"/>
<protein>
    <recommendedName>
        <fullName evidence="4">Kri1-like C-terminal domain-containing protein</fullName>
    </recommendedName>
</protein>
<feature type="compositionally biased region" description="Basic and acidic residues" evidence="3">
    <location>
        <begin position="709"/>
        <end position="727"/>
    </location>
</feature>
<dbReference type="AlphaFoldDB" id="D8TB95"/>
<dbReference type="Proteomes" id="UP000001514">
    <property type="component" value="Unassembled WGS sequence"/>
</dbReference>
<dbReference type="EMBL" id="GL377708">
    <property type="protein sequence ID" value="EFJ06048.1"/>
    <property type="molecule type" value="Genomic_DNA"/>
</dbReference>
<dbReference type="GO" id="GO:0030686">
    <property type="term" value="C:90S preribosome"/>
    <property type="evidence" value="ECO:0000318"/>
    <property type="project" value="GO_Central"/>
</dbReference>
<feature type="region of interest" description="Disordered" evidence="3">
    <location>
        <begin position="569"/>
        <end position="593"/>
    </location>
</feature>
<feature type="compositionally biased region" description="Basic and acidic residues" evidence="3">
    <location>
        <begin position="1101"/>
        <end position="1110"/>
    </location>
</feature>